<evidence type="ECO:0000256" key="1">
    <source>
        <dbReference type="SAM" id="Phobius"/>
    </source>
</evidence>
<dbReference type="InterPro" id="IPR056071">
    <property type="entry name" value="DUF7654"/>
</dbReference>
<feature type="domain" description="DUF7657" evidence="3">
    <location>
        <begin position="70"/>
        <end position="460"/>
    </location>
</feature>
<keyword evidence="1" id="KW-1133">Transmembrane helix</keyword>
<feature type="transmembrane region" description="Helical" evidence="1">
    <location>
        <begin position="69"/>
        <end position="95"/>
    </location>
</feature>
<name>A0A0Z8HBA1_STRSU</name>
<evidence type="ECO:0000259" key="2">
    <source>
        <dbReference type="Pfam" id="PF24672"/>
    </source>
</evidence>
<feature type="transmembrane region" description="Helical" evidence="1">
    <location>
        <begin position="284"/>
        <end position="301"/>
    </location>
</feature>
<feature type="transmembrane region" description="Helical" evidence="1">
    <location>
        <begin position="408"/>
        <end position="430"/>
    </location>
</feature>
<feature type="transmembrane region" description="Helical" evidence="1">
    <location>
        <begin position="38"/>
        <end position="57"/>
    </location>
</feature>
<keyword evidence="1" id="KW-0472">Membrane</keyword>
<sequence>MKKSLGVFGPPTLTLILLTHWFFLGDFPIYIFKTKPHYLLILAIILIFFIFFYKIILKYKEFLLNNLYHYRYLIALIIIIVGVLCEVSGSSIGIWGDYLYSEQYDKVLFGIDRSIRSDEFATSTIWTFSQFSNPDNLLPYFSQIVRGTKTDMFLLLNQPVYALPIIFKPAQWGYLILGLNKGLSFAWLVRFFMMFMALFEMLMLVLKRDKTFAFIGATLISYGPAVQWWSMGPAEILTWGSVAVIIVYHYIQTESYVKRTVLALLLSWVATAYAIILYPAWQVPYLYVFVTISIYFIATNWKNMVFDWKKDIPIIVCALSLTLLCLVAILNGSKEALQLTMQTAYPGARSSSGGGDYFDSFVTGYPFSIWYPTLGLAEERGMNVFYDFFPLGMILATYVWIKKKDGLMTALLLLNIFFITYIVAGIPNILSKISLLSFTISPRLIPILSFVNILLVLRSLVVLQKEFSRRTSLILSFVLSSLIMLFAYHSTSAYITSSLIQDGTNVLKASMVKWAIIVLSYFILMLVIHSILTFNKKRFLKISLVIIFLSGVMINPIRIGSDVIFKSSLVTNIKSITDYDKESKWIVDSIGYPLTNIPLVAGAPTLNSTNAYPNLELWKSLDPHSLYTEIYNRYAHVIVEITNAEEVVFELLQPDVFKVFIPISKLEEMDVKYIISIRDLSTFNTESIQFELQSTAENYLIYKIEKVQ</sequence>
<evidence type="ECO:0008006" key="6">
    <source>
        <dbReference type="Google" id="ProtNLM"/>
    </source>
</evidence>
<dbReference type="Proteomes" id="UP000073494">
    <property type="component" value="Unassembled WGS sequence"/>
</dbReference>
<evidence type="ECO:0000259" key="3">
    <source>
        <dbReference type="Pfam" id="PF24677"/>
    </source>
</evidence>
<gene>
    <name evidence="4" type="ORF">ERS132416_02005</name>
</gene>
<feature type="transmembrane region" description="Helical" evidence="1">
    <location>
        <begin position="511"/>
        <end position="532"/>
    </location>
</feature>
<protein>
    <recommendedName>
        <fullName evidence="6">Glycosyltransferase RgtA/B/C/D-like domain-containing protein</fullName>
    </recommendedName>
</protein>
<feature type="transmembrane region" description="Helical" evidence="1">
    <location>
        <begin position="236"/>
        <end position="251"/>
    </location>
</feature>
<accession>A0A0Z8HBA1</accession>
<dbReference type="RefSeq" id="WP_044775509.1">
    <property type="nucleotide sequence ID" value="NZ_CEFG01000282.1"/>
</dbReference>
<feature type="transmembrane region" description="Helical" evidence="1">
    <location>
        <begin position="313"/>
        <end position="331"/>
    </location>
</feature>
<feature type="transmembrane region" description="Helical" evidence="1">
    <location>
        <begin position="539"/>
        <end position="557"/>
    </location>
</feature>
<evidence type="ECO:0000313" key="5">
    <source>
        <dbReference type="Proteomes" id="UP000073494"/>
    </source>
</evidence>
<organism evidence="4 5">
    <name type="scientific">Streptococcus suis</name>
    <dbReference type="NCBI Taxonomy" id="1307"/>
    <lineage>
        <taxon>Bacteria</taxon>
        <taxon>Bacillati</taxon>
        <taxon>Bacillota</taxon>
        <taxon>Bacilli</taxon>
        <taxon>Lactobacillales</taxon>
        <taxon>Streptococcaceae</taxon>
        <taxon>Streptococcus</taxon>
    </lineage>
</organism>
<feature type="transmembrane region" description="Helical" evidence="1">
    <location>
        <begin position="185"/>
        <end position="205"/>
    </location>
</feature>
<keyword evidence="1" id="KW-0812">Transmembrane</keyword>
<reference evidence="4 5" key="1">
    <citation type="submission" date="2016-02" db="EMBL/GenBank/DDBJ databases">
        <authorList>
            <consortium name="Pathogen Informatics"/>
        </authorList>
    </citation>
    <scope>NUCLEOTIDE SEQUENCE [LARGE SCALE GENOMIC DNA]</scope>
    <source>
        <strain evidence="4 5">LSS54</strain>
    </source>
</reference>
<dbReference type="AlphaFoldDB" id="A0A0Z8HBA1"/>
<feature type="transmembrane region" description="Helical" evidence="1">
    <location>
        <begin position="442"/>
        <end position="461"/>
    </location>
</feature>
<feature type="transmembrane region" description="Helical" evidence="1">
    <location>
        <begin position="260"/>
        <end position="278"/>
    </location>
</feature>
<proteinExistence type="predicted"/>
<dbReference type="EMBL" id="FIHD01000044">
    <property type="protein sequence ID" value="CYV13812.1"/>
    <property type="molecule type" value="Genomic_DNA"/>
</dbReference>
<dbReference type="Pfam" id="PF24677">
    <property type="entry name" value="DUF7657"/>
    <property type="match status" value="1"/>
</dbReference>
<evidence type="ECO:0000313" key="4">
    <source>
        <dbReference type="EMBL" id="CYV13812.1"/>
    </source>
</evidence>
<feature type="domain" description="DUF7654" evidence="2">
    <location>
        <begin position="564"/>
        <end position="706"/>
    </location>
</feature>
<dbReference type="Pfam" id="PF24672">
    <property type="entry name" value="DUF7654"/>
    <property type="match status" value="1"/>
</dbReference>
<feature type="transmembrane region" description="Helical" evidence="1">
    <location>
        <begin position="473"/>
        <end position="491"/>
    </location>
</feature>
<feature type="transmembrane region" description="Helical" evidence="1">
    <location>
        <begin position="384"/>
        <end position="401"/>
    </location>
</feature>
<feature type="transmembrane region" description="Helical" evidence="1">
    <location>
        <begin position="12"/>
        <end position="32"/>
    </location>
</feature>
<dbReference type="InterPro" id="IPR056074">
    <property type="entry name" value="DUF7657"/>
</dbReference>